<accession>A0A9X5APS1</accession>
<dbReference type="Proteomes" id="UP000487649">
    <property type="component" value="Unassembled WGS sequence"/>
</dbReference>
<organism evidence="1 2">
    <name type="scientific">Turicibacter sanguinis</name>
    <dbReference type="NCBI Taxonomy" id="154288"/>
    <lineage>
        <taxon>Bacteria</taxon>
        <taxon>Bacillati</taxon>
        <taxon>Bacillota</taxon>
        <taxon>Erysipelotrichia</taxon>
        <taxon>Erysipelotrichales</taxon>
        <taxon>Turicibacteraceae</taxon>
        <taxon>Turicibacter</taxon>
    </lineage>
</organism>
<dbReference type="EMBL" id="WMQE01000020">
    <property type="protein sequence ID" value="MTK21674.1"/>
    <property type="molecule type" value="Genomic_DNA"/>
</dbReference>
<proteinExistence type="predicted"/>
<protein>
    <submittedName>
        <fullName evidence="1">Uncharacterized protein</fullName>
    </submittedName>
</protein>
<evidence type="ECO:0000313" key="1">
    <source>
        <dbReference type="EMBL" id="MTK21674.1"/>
    </source>
</evidence>
<sequence length="56" mass="6530">MKQYITKESLKKGDYANEHNPNIGNDLIDLLSNWLSEFLLTKSHLLIKEKDNLNDN</sequence>
<comment type="caution">
    <text evidence="1">The sequence shown here is derived from an EMBL/GenBank/DDBJ whole genome shotgun (WGS) entry which is preliminary data.</text>
</comment>
<dbReference type="RefSeq" id="WP_155222928.1">
    <property type="nucleotide sequence ID" value="NZ_JADPFQ010000032.1"/>
</dbReference>
<name>A0A9X5APS1_9FIRM</name>
<reference evidence="1 2" key="1">
    <citation type="journal article" date="2019" name="Nat. Med.">
        <title>A library of human gut bacterial isolates paired with longitudinal multiomics data enables mechanistic microbiome research.</title>
        <authorList>
            <person name="Poyet M."/>
            <person name="Groussin M."/>
            <person name="Gibbons S.M."/>
            <person name="Avila-Pacheco J."/>
            <person name="Jiang X."/>
            <person name="Kearney S.M."/>
            <person name="Perrotta A.R."/>
            <person name="Berdy B."/>
            <person name="Zhao S."/>
            <person name="Lieberman T.D."/>
            <person name="Swanson P.K."/>
            <person name="Smith M."/>
            <person name="Roesemann S."/>
            <person name="Alexander J.E."/>
            <person name="Rich S.A."/>
            <person name="Livny J."/>
            <person name="Vlamakis H."/>
            <person name="Clish C."/>
            <person name="Bullock K."/>
            <person name="Deik A."/>
            <person name="Scott J."/>
            <person name="Pierce K.A."/>
            <person name="Xavier R.J."/>
            <person name="Alm E.J."/>
        </authorList>
    </citation>
    <scope>NUCLEOTIDE SEQUENCE [LARGE SCALE GENOMIC DNA]</scope>
    <source>
        <strain evidence="1 2">BIOML-A198</strain>
    </source>
</reference>
<gene>
    <name evidence="1" type="ORF">GMA92_09605</name>
</gene>
<dbReference type="AlphaFoldDB" id="A0A9X5APS1"/>
<evidence type="ECO:0000313" key="2">
    <source>
        <dbReference type="Proteomes" id="UP000487649"/>
    </source>
</evidence>